<dbReference type="AlphaFoldDB" id="A0A1H2GW38"/>
<name>A0A1H2GW38_9ACTN</name>
<gene>
    <name evidence="2" type="ORF">SAMN04488548_134139</name>
</gene>
<feature type="compositionally biased region" description="Basic residues" evidence="1">
    <location>
        <begin position="190"/>
        <end position="203"/>
    </location>
</feature>
<accession>A0A1H2GW38</accession>
<feature type="compositionally biased region" description="Basic and acidic residues" evidence="1">
    <location>
        <begin position="84"/>
        <end position="146"/>
    </location>
</feature>
<reference evidence="2 3" key="1">
    <citation type="submission" date="2016-10" db="EMBL/GenBank/DDBJ databases">
        <authorList>
            <person name="de Groot N.N."/>
        </authorList>
    </citation>
    <scope>NUCLEOTIDE SEQUENCE [LARGE SCALE GENOMIC DNA]</scope>
    <source>
        <strain evidence="2 3">DSM 44215</strain>
    </source>
</reference>
<sequence>MAGKQRRPSISRTVARSVDREDVARQNVPLLSGRLDSHSTGWIGLVGSGRQPRDRECSGDRSGESDIGEPAEPVDGAVAEEQDADHRRDADLSDDEHGGDGVDRPELQCDGLDVERDRTGDRDRPGSRVGEQGRDIERVNAVEDTHRHRQCAVHRAGERPRQDGAGSSEEMHDDEPHQGDGRRHDEQRPVKRHVVRGRGFVRCRRAEHAERRDHHAHREKVPTPQFCAEQDAAEQRGDDQVPGDDGLGEEQR</sequence>
<proteinExistence type="predicted"/>
<evidence type="ECO:0000256" key="1">
    <source>
        <dbReference type="SAM" id="MobiDB-lite"/>
    </source>
</evidence>
<feature type="compositionally biased region" description="Basic and acidic residues" evidence="1">
    <location>
        <begin position="174"/>
        <end position="189"/>
    </location>
</feature>
<evidence type="ECO:0000313" key="2">
    <source>
        <dbReference type="EMBL" id="SDU23803.1"/>
    </source>
</evidence>
<feature type="region of interest" description="Disordered" evidence="1">
    <location>
        <begin position="1"/>
        <end position="252"/>
    </location>
</feature>
<dbReference type="STRING" id="158898.SAMN04488548_134139"/>
<dbReference type="Proteomes" id="UP000183180">
    <property type="component" value="Unassembled WGS sequence"/>
</dbReference>
<evidence type="ECO:0000313" key="3">
    <source>
        <dbReference type="Proteomes" id="UP000183180"/>
    </source>
</evidence>
<protein>
    <submittedName>
        <fullName evidence="2">Uncharacterized protein</fullName>
    </submittedName>
</protein>
<feature type="compositionally biased region" description="Basic and acidic residues" evidence="1">
    <location>
        <begin position="51"/>
        <end position="64"/>
    </location>
</feature>
<dbReference type="EMBL" id="FNLM01000034">
    <property type="protein sequence ID" value="SDU23803.1"/>
    <property type="molecule type" value="Genomic_DNA"/>
</dbReference>
<organism evidence="2 3">
    <name type="scientific">Gordonia westfalica</name>
    <dbReference type="NCBI Taxonomy" id="158898"/>
    <lineage>
        <taxon>Bacteria</taxon>
        <taxon>Bacillati</taxon>
        <taxon>Actinomycetota</taxon>
        <taxon>Actinomycetes</taxon>
        <taxon>Mycobacteriales</taxon>
        <taxon>Gordoniaceae</taxon>
        <taxon>Gordonia</taxon>
    </lineage>
</organism>
<feature type="compositionally biased region" description="Basic and acidic residues" evidence="1">
    <location>
        <begin position="204"/>
        <end position="213"/>
    </location>
</feature>